<protein>
    <recommendedName>
        <fullName evidence="3">DUF432 domain-containing protein</fullName>
    </recommendedName>
</protein>
<name>A0ABP9UM77_9BACT</name>
<dbReference type="EMBL" id="BAABRI010000007">
    <property type="protein sequence ID" value="GAA5482335.1"/>
    <property type="molecule type" value="Genomic_DNA"/>
</dbReference>
<dbReference type="InterPro" id="IPR007366">
    <property type="entry name" value="DUF432"/>
</dbReference>
<proteinExistence type="predicted"/>
<sequence length="266" mass="30520">MEFPSPWNERRLEDGDWLRADFVDLTLLVFSTLEEWRVAAVGPERRSELEGLEKGDRLPEGLPWERWDRGPEDRGLNFRPVFPDRPVIVRPRAPLHLSPRAKAVFYLGIPAWIELSADLERTRRVLSSWPSVRLSNSWHGVPTQGELCYASRTHARRRYTTEEWSEFDIATTVEISNQSENTLPFERLFFETDHLALFLHGSRLWANHARIRASEGADELNGVAFSPKPYGPAADARIISAARRGIVRRSILRSAFSTVLGTFQDD</sequence>
<reference evidence="1 2" key="1">
    <citation type="submission" date="2024-02" db="EMBL/GenBank/DDBJ databases">
        <title>Haloferula sargassicola NBRC 104335.</title>
        <authorList>
            <person name="Ichikawa N."/>
            <person name="Katano-Makiyama Y."/>
            <person name="Hidaka K."/>
        </authorList>
    </citation>
    <scope>NUCLEOTIDE SEQUENCE [LARGE SCALE GENOMIC DNA]</scope>
    <source>
        <strain evidence="1 2">NBRC 104335</strain>
    </source>
</reference>
<dbReference type="Pfam" id="PF04254">
    <property type="entry name" value="DUF432"/>
    <property type="match status" value="1"/>
</dbReference>
<evidence type="ECO:0000313" key="1">
    <source>
        <dbReference type="EMBL" id="GAA5482335.1"/>
    </source>
</evidence>
<accession>A0ABP9UM77</accession>
<keyword evidence="2" id="KW-1185">Reference proteome</keyword>
<comment type="caution">
    <text evidence="1">The sequence shown here is derived from an EMBL/GenBank/DDBJ whole genome shotgun (WGS) entry which is preliminary data.</text>
</comment>
<evidence type="ECO:0008006" key="3">
    <source>
        <dbReference type="Google" id="ProtNLM"/>
    </source>
</evidence>
<dbReference type="Proteomes" id="UP001476282">
    <property type="component" value="Unassembled WGS sequence"/>
</dbReference>
<dbReference type="RefSeq" id="WP_353566478.1">
    <property type="nucleotide sequence ID" value="NZ_BAABRI010000007.1"/>
</dbReference>
<gene>
    <name evidence="1" type="ORF">Hsar01_01553</name>
</gene>
<evidence type="ECO:0000313" key="2">
    <source>
        <dbReference type="Proteomes" id="UP001476282"/>
    </source>
</evidence>
<organism evidence="1 2">
    <name type="scientific">Haloferula sargassicola</name>
    <dbReference type="NCBI Taxonomy" id="490096"/>
    <lineage>
        <taxon>Bacteria</taxon>
        <taxon>Pseudomonadati</taxon>
        <taxon>Verrucomicrobiota</taxon>
        <taxon>Verrucomicrobiia</taxon>
        <taxon>Verrucomicrobiales</taxon>
        <taxon>Verrucomicrobiaceae</taxon>
        <taxon>Haloferula</taxon>
    </lineage>
</organism>